<keyword evidence="1" id="KW-1185">Reference proteome</keyword>
<name>A0A915IV40_ROMCU</name>
<accession>A0A915IV40</accession>
<dbReference type="AlphaFoldDB" id="A0A915IV40"/>
<reference evidence="2" key="1">
    <citation type="submission" date="2022-11" db="UniProtKB">
        <authorList>
            <consortium name="WormBaseParasite"/>
        </authorList>
    </citation>
    <scope>IDENTIFICATION</scope>
</reference>
<dbReference type="Proteomes" id="UP000887565">
    <property type="component" value="Unplaced"/>
</dbReference>
<sequence length="162" mass="17003">MAEDLSVSKGVKRRVGVMCENKDAPCCSSQSTSGETVDSILDLSVKKCRSSLSCSSFGSASHAMAPAANDTASLLTSVCLSSTRSRRPSVTPLVNNIGDGLCDSFSPTSNYQQLLNSTMPSSSAAAVSTVQQSFAASPITNSKNIFKFFTSLHCRAPNFSDI</sequence>
<evidence type="ECO:0000313" key="2">
    <source>
        <dbReference type="WBParaSite" id="nRc.2.0.1.t18064-RA"/>
    </source>
</evidence>
<proteinExistence type="predicted"/>
<protein>
    <submittedName>
        <fullName evidence="2">Uncharacterized protein</fullName>
    </submittedName>
</protein>
<organism evidence="1 2">
    <name type="scientific">Romanomermis culicivorax</name>
    <name type="common">Nematode worm</name>
    <dbReference type="NCBI Taxonomy" id="13658"/>
    <lineage>
        <taxon>Eukaryota</taxon>
        <taxon>Metazoa</taxon>
        <taxon>Ecdysozoa</taxon>
        <taxon>Nematoda</taxon>
        <taxon>Enoplea</taxon>
        <taxon>Dorylaimia</taxon>
        <taxon>Mermithida</taxon>
        <taxon>Mermithoidea</taxon>
        <taxon>Mermithidae</taxon>
        <taxon>Romanomermis</taxon>
    </lineage>
</organism>
<dbReference type="WBParaSite" id="nRc.2.0.1.t18064-RA">
    <property type="protein sequence ID" value="nRc.2.0.1.t18064-RA"/>
    <property type="gene ID" value="nRc.2.0.1.g18064"/>
</dbReference>
<evidence type="ECO:0000313" key="1">
    <source>
        <dbReference type="Proteomes" id="UP000887565"/>
    </source>
</evidence>